<evidence type="ECO:0000256" key="2">
    <source>
        <dbReference type="ARBA" id="ARBA00008114"/>
    </source>
</evidence>
<name>B8D1T7_HALOH</name>
<dbReference type="SUPFAM" id="SSF160240">
    <property type="entry name" value="Cation efflux protein cytoplasmic domain-like"/>
    <property type="match status" value="1"/>
</dbReference>
<keyword evidence="11" id="KW-1185">Reference proteome</keyword>
<evidence type="ECO:0000313" key="11">
    <source>
        <dbReference type="Proteomes" id="UP000000719"/>
    </source>
</evidence>
<accession>B8D1T7</accession>
<comment type="subcellular location">
    <subcellularLocation>
        <location evidence="1">Membrane</location>
        <topology evidence="1">Multi-pass membrane protein</topology>
    </subcellularLocation>
</comment>
<keyword evidence="5 7" id="KW-1133">Transmembrane helix</keyword>
<proteinExistence type="inferred from homology"/>
<dbReference type="SUPFAM" id="SSF161111">
    <property type="entry name" value="Cation efflux protein transmembrane domain-like"/>
    <property type="match status" value="1"/>
</dbReference>
<evidence type="ECO:0000256" key="3">
    <source>
        <dbReference type="ARBA" id="ARBA00022448"/>
    </source>
</evidence>
<dbReference type="OrthoDB" id="9806522at2"/>
<dbReference type="InterPro" id="IPR050291">
    <property type="entry name" value="CDF_Transporter"/>
</dbReference>
<organism evidence="10 11">
    <name type="scientific">Halothermothrix orenii (strain H 168 / OCM 544 / DSM 9562)</name>
    <dbReference type="NCBI Taxonomy" id="373903"/>
    <lineage>
        <taxon>Bacteria</taxon>
        <taxon>Bacillati</taxon>
        <taxon>Bacillota</taxon>
        <taxon>Clostridia</taxon>
        <taxon>Halanaerobiales</taxon>
        <taxon>Halothermotrichaceae</taxon>
        <taxon>Halothermothrix</taxon>
    </lineage>
</organism>
<feature type="transmembrane region" description="Helical" evidence="7">
    <location>
        <begin position="12"/>
        <end position="33"/>
    </location>
</feature>
<keyword evidence="3" id="KW-0813">Transport</keyword>
<dbReference type="eggNOG" id="COG0053">
    <property type="taxonomic scope" value="Bacteria"/>
</dbReference>
<dbReference type="Gene3D" id="3.30.70.1350">
    <property type="entry name" value="Cation efflux protein, cytoplasmic domain"/>
    <property type="match status" value="1"/>
</dbReference>
<dbReference type="PANTHER" id="PTHR43840">
    <property type="entry name" value="MITOCHONDRIAL METAL TRANSPORTER 1-RELATED"/>
    <property type="match status" value="1"/>
</dbReference>
<dbReference type="STRING" id="373903.Hore_04060"/>
<evidence type="ECO:0000256" key="7">
    <source>
        <dbReference type="SAM" id="Phobius"/>
    </source>
</evidence>
<dbReference type="InterPro" id="IPR027470">
    <property type="entry name" value="Cation_efflux_CTD"/>
</dbReference>
<dbReference type="Pfam" id="PF16916">
    <property type="entry name" value="ZT_dimer"/>
    <property type="match status" value="1"/>
</dbReference>
<dbReference type="KEGG" id="hor:Hore_04060"/>
<comment type="similarity">
    <text evidence="2">Belongs to the cation diffusion facilitator (CDF) transporter (TC 2.A.4) family.</text>
</comment>
<feature type="domain" description="Cation efflux protein transmembrane" evidence="8">
    <location>
        <begin position="15"/>
        <end position="207"/>
    </location>
</feature>
<dbReference type="EMBL" id="CP001098">
    <property type="protein sequence ID" value="ACL69164.1"/>
    <property type="molecule type" value="Genomic_DNA"/>
</dbReference>
<evidence type="ECO:0000256" key="4">
    <source>
        <dbReference type="ARBA" id="ARBA00022692"/>
    </source>
</evidence>
<dbReference type="Pfam" id="PF01545">
    <property type="entry name" value="Cation_efflux"/>
    <property type="match status" value="1"/>
</dbReference>
<dbReference type="GO" id="GO:0008324">
    <property type="term" value="F:monoatomic cation transmembrane transporter activity"/>
    <property type="evidence" value="ECO:0007669"/>
    <property type="project" value="InterPro"/>
</dbReference>
<reference evidence="10 11" key="1">
    <citation type="journal article" date="2009" name="PLoS ONE">
        <title>Genome analysis of the anaerobic thermohalophilic bacterium Halothermothrix orenii.</title>
        <authorList>
            <person name="Mavromatis K."/>
            <person name="Ivanova N."/>
            <person name="Anderson I."/>
            <person name="Lykidis A."/>
            <person name="Hooper S.D."/>
            <person name="Sun H."/>
            <person name="Kunin V."/>
            <person name="Lapidus A."/>
            <person name="Hugenholtz P."/>
            <person name="Patel B."/>
            <person name="Kyrpides N.C."/>
        </authorList>
    </citation>
    <scope>NUCLEOTIDE SEQUENCE [LARGE SCALE GENOMIC DNA]</scope>
    <source>
        <strain evidence="11">H 168 / OCM 544 / DSM 9562</strain>
    </source>
</reference>
<protein>
    <submittedName>
        <fullName evidence="10">Cation diffusion facilitator family transporter</fullName>
    </submittedName>
</protein>
<dbReference type="InterPro" id="IPR036837">
    <property type="entry name" value="Cation_efflux_CTD_sf"/>
</dbReference>
<gene>
    <name evidence="10" type="ordered locus">Hore_04060</name>
</gene>
<evidence type="ECO:0000256" key="1">
    <source>
        <dbReference type="ARBA" id="ARBA00004141"/>
    </source>
</evidence>
<sequence length="292" mass="31568">MMEEERYRETRKVSFISIVINIILSVAKIFIGISFASKALLADGVHSVSDIASTVVVLISIKFSQNPADERHPYGHGKAEQIGTALLGLMLLITGLTLIKDTAGNMITGEITVPGQITLWIALISIISKEALYQYTVKIGKKINSKGLVADAHHHRSDALSSVAALAGIAGARLGYPFLDPLAGLIVALLIIKISIEIIKEAVHELMDGIPDEDKIVKIRKIAENVSGVKDIGDIKIRSYGPHLIVDLTVAVDKNLKVIEGHQVAANIKNELLNSDSNVEDVLVHVDPWQEG</sequence>
<dbReference type="PANTHER" id="PTHR43840:SF15">
    <property type="entry name" value="MITOCHONDRIAL METAL TRANSPORTER 1-RELATED"/>
    <property type="match status" value="1"/>
</dbReference>
<dbReference type="GO" id="GO:0016020">
    <property type="term" value="C:membrane"/>
    <property type="evidence" value="ECO:0007669"/>
    <property type="project" value="UniProtKB-SubCell"/>
</dbReference>
<dbReference type="InterPro" id="IPR002524">
    <property type="entry name" value="Cation_efflux"/>
</dbReference>
<dbReference type="AlphaFoldDB" id="B8D1T7"/>
<dbReference type="RefSeq" id="WP_012635352.1">
    <property type="nucleotide sequence ID" value="NC_011899.1"/>
</dbReference>
<keyword evidence="6 7" id="KW-0472">Membrane</keyword>
<evidence type="ECO:0000256" key="6">
    <source>
        <dbReference type="ARBA" id="ARBA00023136"/>
    </source>
</evidence>
<feature type="transmembrane region" description="Helical" evidence="7">
    <location>
        <begin position="82"/>
        <end position="99"/>
    </location>
</feature>
<dbReference type="HOGENOM" id="CLU_013430_3_3_9"/>
<evidence type="ECO:0000256" key="5">
    <source>
        <dbReference type="ARBA" id="ARBA00022989"/>
    </source>
</evidence>
<evidence type="ECO:0000259" key="9">
    <source>
        <dbReference type="Pfam" id="PF16916"/>
    </source>
</evidence>
<dbReference type="Gene3D" id="1.20.1510.10">
    <property type="entry name" value="Cation efflux protein transmembrane domain"/>
    <property type="match status" value="1"/>
</dbReference>
<dbReference type="InterPro" id="IPR058533">
    <property type="entry name" value="Cation_efflux_TM"/>
</dbReference>
<keyword evidence="4 7" id="KW-0812">Transmembrane</keyword>
<evidence type="ECO:0000313" key="10">
    <source>
        <dbReference type="EMBL" id="ACL69164.1"/>
    </source>
</evidence>
<dbReference type="NCBIfam" id="TIGR01297">
    <property type="entry name" value="CDF"/>
    <property type="match status" value="1"/>
</dbReference>
<feature type="domain" description="Cation efflux protein cytoplasmic" evidence="9">
    <location>
        <begin position="211"/>
        <end position="288"/>
    </location>
</feature>
<dbReference type="Proteomes" id="UP000000719">
    <property type="component" value="Chromosome"/>
</dbReference>
<dbReference type="FunFam" id="1.20.1510.10:FF:000006">
    <property type="entry name" value="Divalent cation efflux transporter"/>
    <property type="match status" value="1"/>
</dbReference>
<dbReference type="InterPro" id="IPR027469">
    <property type="entry name" value="Cation_efflux_TMD_sf"/>
</dbReference>
<evidence type="ECO:0000259" key="8">
    <source>
        <dbReference type="Pfam" id="PF01545"/>
    </source>
</evidence>